<name>A0A2P4UNB6_9ACTN</name>
<evidence type="ECO:0000256" key="8">
    <source>
        <dbReference type="ARBA" id="ARBA00031155"/>
    </source>
</evidence>
<evidence type="ECO:0000256" key="7">
    <source>
        <dbReference type="ARBA" id="ARBA00023033"/>
    </source>
</evidence>
<evidence type="ECO:0000256" key="1">
    <source>
        <dbReference type="ARBA" id="ARBA00001917"/>
    </source>
</evidence>
<dbReference type="InterPro" id="IPR004136">
    <property type="entry name" value="NMO"/>
</dbReference>
<comment type="catalytic activity">
    <reaction evidence="9">
        <text>3 propionate 3-nitronate + 3 O2 + H2O = 3 3-oxopropanoate + 2 nitrate + nitrite + H2O2 + 3 H(+)</text>
        <dbReference type="Rhea" id="RHEA:57332"/>
        <dbReference type="ChEBI" id="CHEBI:15377"/>
        <dbReference type="ChEBI" id="CHEBI:15378"/>
        <dbReference type="ChEBI" id="CHEBI:15379"/>
        <dbReference type="ChEBI" id="CHEBI:16240"/>
        <dbReference type="ChEBI" id="CHEBI:16301"/>
        <dbReference type="ChEBI" id="CHEBI:17632"/>
        <dbReference type="ChEBI" id="CHEBI:33190"/>
        <dbReference type="ChEBI" id="CHEBI:136067"/>
    </reaction>
</comment>
<dbReference type="PANTHER" id="PTHR42747">
    <property type="entry name" value="NITRONATE MONOOXYGENASE-RELATED"/>
    <property type="match status" value="1"/>
</dbReference>
<keyword evidence="11" id="KW-1185">Reference proteome</keyword>
<dbReference type="PANTHER" id="PTHR42747:SF3">
    <property type="entry name" value="NITRONATE MONOOXYGENASE-RELATED"/>
    <property type="match status" value="1"/>
</dbReference>
<comment type="cofactor">
    <cofactor evidence="1">
        <name>FMN</name>
        <dbReference type="ChEBI" id="CHEBI:58210"/>
    </cofactor>
</comment>
<dbReference type="RefSeq" id="WP_328589603.1">
    <property type="nucleotide sequence ID" value="NZ_MTBP01000001.1"/>
</dbReference>
<evidence type="ECO:0000256" key="6">
    <source>
        <dbReference type="ARBA" id="ARBA00023002"/>
    </source>
</evidence>
<dbReference type="GO" id="GO:0018580">
    <property type="term" value="F:nitronate monooxygenase activity"/>
    <property type="evidence" value="ECO:0007669"/>
    <property type="project" value="InterPro"/>
</dbReference>
<keyword evidence="7 10" id="KW-0503">Monooxygenase</keyword>
<dbReference type="SUPFAM" id="SSF51412">
    <property type="entry name" value="Inosine monophosphate dehydrogenase (IMPDH)"/>
    <property type="match status" value="1"/>
</dbReference>
<gene>
    <name evidence="10" type="ORF">BTM25_09330</name>
</gene>
<comment type="caution">
    <text evidence="10">The sequence shown here is derived from an EMBL/GenBank/DDBJ whole genome shotgun (WGS) entry which is preliminary data.</text>
</comment>
<evidence type="ECO:0000256" key="5">
    <source>
        <dbReference type="ARBA" id="ARBA00022643"/>
    </source>
</evidence>
<dbReference type="CDD" id="cd04730">
    <property type="entry name" value="NPD_like"/>
    <property type="match status" value="1"/>
</dbReference>
<comment type="similarity">
    <text evidence="2">Belongs to the nitronate monooxygenase family. NMO class I subfamily.</text>
</comment>
<dbReference type="Pfam" id="PF03060">
    <property type="entry name" value="NMO"/>
    <property type="match status" value="1"/>
</dbReference>
<dbReference type="GO" id="GO:0009636">
    <property type="term" value="P:response to toxic substance"/>
    <property type="evidence" value="ECO:0007669"/>
    <property type="project" value="UniProtKB-KW"/>
</dbReference>
<dbReference type="AlphaFoldDB" id="A0A2P4UNB6"/>
<reference evidence="10 11" key="1">
    <citation type="journal article" date="2017" name="Chemistry">
        <title>Isolation, Biosynthesis and Chemical Modifications of Rubterolones A-F: Rare Tropolone Alkaloids from Actinomadura sp. 5-2.</title>
        <authorList>
            <person name="Guo H."/>
            <person name="Benndorf R."/>
            <person name="Leichnitz D."/>
            <person name="Klassen J.L."/>
            <person name="Vollmers J."/>
            <person name="Gorls H."/>
            <person name="Steinacker M."/>
            <person name="Weigel C."/>
            <person name="Dahse H.M."/>
            <person name="Kaster A.K."/>
            <person name="de Beer Z.W."/>
            <person name="Poulsen M."/>
            <person name="Beemelmanns C."/>
        </authorList>
    </citation>
    <scope>NUCLEOTIDE SEQUENCE [LARGE SCALE GENOMIC DNA]</scope>
    <source>
        <strain evidence="10 11">5-2</strain>
    </source>
</reference>
<evidence type="ECO:0000256" key="2">
    <source>
        <dbReference type="ARBA" id="ARBA00009881"/>
    </source>
</evidence>
<evidence type="ECO:0000256" key="3">
    <source>
        <dbReference type="ARBA" id="ARBA00022575"/>
    </source>
</evidence>
<dbReference type="Gene3D" id="3.20.20.70">
    <property type="entry name" value="Aldolase class I"/>
    <property type="match status" value="1"/>
</dbReference>
<proteinExistence type="inferred from homology"/>
<dbReference type="Proteomes" id="UP000242367">
    <property type="component" value="Unassembled WGS sequence"/>
</dbReference>
<keyword evidence="3" id="KW-0216">Detoxification</keyword>
<sequence length="334" mass="34349">MSGWLPERPIVQAPMAGGASTPELVAACAAAGALGFLGAGYQTAARMRADVEAVRALTGRPFGVNVFLPSADDPDPADIAAYRTRLLPDAARLDTEPGVPRARDDDFDAKIEALLAGPPVAVVSFTFGRPAPEVVRAFQDAGTAVVMTVTSPDEARQCPDADALCVQGVEAGAHQGTFTNAEGAGFGVRELVGAVREVTAQPLIAAGGLGTRAHVAEVLALGAVAAQAGTAFLRSPESGASAVHKAALGDPRFTETTLTRAFSGRFARGLTNRFILRHSDAVPAAYPDVHYLTSPLRRAAAARGDADGLNLWAGTSWRTAAPIPAPEIVAALTP</sequence>
<dbReference type="InterPro" id="IPR013785">
    <property type="entry name" value="Aldolase_TIM"/>
</dbReference>
<accession>A0A2P4UNB6</accession>
<keyword evidence="6 10" id="KW-0560">Oxidoreductase</keyword>
<protein>
    <recommendedName>
        <fullName evidence="8">Propionate 3-nitronate monooxygenase</fullName>
    </recommendedName>
</protein>
<evidence type="ECO:0000313" key="10">
    <source>
        <dbReference type="EMBL" id="POM26532.1"/>
    </source>
</evidence>
<evidence type="ECO:0000256" key="4">
    <source>
        <dbReference type="ARBA" id="ARBA00022630"/>
    </source>
</evidence>
<keyword evidence="4" id="KW-0285">Flavoprotein</keyword>
<keyword evidence="5" id="KW-0288">FMN</keyword>
<organism evidence="10 11">
    <name type="scientific">Actinomadura rubteroloni</name>
    <dbReference type="NCBI Taxonomy" id="1926885"/>
    <lineage>
        <taxon>Bacteria</taxon>
        <taxon>Bacillati</taxon>
        <taxon>Actinomycetota</taxon>
        <taxon>Actinomycetes</taxon>
        <taxon>Streptosporangiales</taxon>
        <taxon>Thermomonosporaceae</taxon>
        <taxon>Actinomadura</taxon>
    </lineage>
</organism>
<evidence type="ECO:0000313" key="11">
    <source>
        <dbReference type="Proteomes" id="UP000242367"/>
    </source>
</evidence>
<dbReference type="EMBL" id="MTBP01000001">
    <property type="protein sequence ID" value="POM26532.1"/>
    <property type="molecule type" value="Genomic_DNA"/>
</dbReference>
<evidence type="ECO:0000256" key="9">
    <source>
        <dbReference type="ARBA" id="ARBA00049401"/>
    </source>
</evidence>